<dbReference type="PANTHER" id="PTHR21337">
    <property type="entry name" value="PHOSPHO-2-DEHYDRO-3-DEOXYHEPTONATE ALDOLASE 1, 2"/>
    <property type="match status" value="1"/>
</dbReference>
<protein>
    <recommendedName>
        <fullName evidence="3">Phospho-2-dehydro-3-deoxyheptonate aldolase</fullName>
        <ecNumber evidence="3">2.5.1.54</ecNumber>
    </recommendedName>
</protein>
<dbReference type="Gene3D" id="3.20.20.70">
    <property type="entry name" value="Aldolase class I"/>
    <property type="match status" value="1"/>
</dbReference>
<reference evidence="5" key="1">
    <citation type="journal article" date="2019" name="Int. J. Syst. Evol. Microbiol.">
        <title>The Global Catalogue of Microorganisms (GCM) 10K type strain sequencing project: providing services to taxonomists for standard genome sequencing and annotation.</title>
        <authorList>
            <consortium name="The Broad Institute Genomics Platform"/>
            <consortium name="The Broad Institute Genome Sequencing Center for Infectious Disease"/>
            <person name="Wu L."/>
            <person name="Ma J."/>
        </authorList>
    </citation>
    <scope>NUCLEOTIDE SEQUENCE [LARGE SCALE GENOMIC DNA]</scope>
    <source>
        <strain evidence="5">JCM 17458</strain>
    </source>
</reference>
<evidence type="ECO:0000256" key="1">
    <source>
        <dbReference type="ARBA" id="ARBA00008911"/>
    </source>
</evidence>
<name>A0ABP8EMV3_9MICO</name>
<keyword evidence="3" id="KW-0028">Amino-acid biosynthesis</keyword>
<dbReference type="InterPro" id="IPR002480">
    <property type="entry name" value="DAHP_synth_2"/>
</dbReference>
<keyword evidence="5" id="KW-1185">Reference proteome</keyword>
<sequence length="468" mass="51763">MSLNISRVYEAAGHAEASAETVEGLDAWRGMNPQQQPTYTDPAELAEVLERLRSVPPLIFAGEADQLKDRIAAASRGDAFVLAGGDCAESFADATADKIRRRVQTVLQMAAVLTYGASVPVVKIGRMAGQFAKPRSSDIETRDGVTLPSYRGDIVNDHEFTAEARRHDPHRLLYAYQVSSSTLNLIRAFTTGGFADLRLVHEWNRGFLASNPNYHRYEQLAREIDRALKFMDACGADFDAIRSVEFFSAHEALLLEYERALTRIDSRTGDPYDVSGHFLWIGERTRQLDSAHVDFLSRVKNPIGVKLGPTATAAEALALADRLDPEGEPGRLTFITRMGAGVIRERLPVLLAEIGDRLPQVTWVCDPMHGNTITSNTGYKTRRFEDVMGEVAGFFDAHHDAGTIPGGLHIELTGDDVTEILGGASEIDEEGLRRRYETLVDPRLNHDQSLEMAFQVAEHLAEHQRTHG</sequence>
<dbReference type="EC" id="2.5.1.54" evidence="3"/>
<evidence type="ECO:0000256" key="2">
    <source>
        <dbReference type="ARBA" id="ARBA00022679"/>
    </source>
</evidence>
<evidence type="ECO:0000313" key="4">
    <source>
        <dbReference type="EMBL" id="GAA4285254.1"/>
    </source>
</evidence>
<dbReference type="EMBL" id="BAABAZ010000012">
    <property type="protein sequence ID" value="GAA4285254.1"/>
    <property type="molecule type" value="Genomic_DNA"/>
</dbReference>
<evidence type="ECO:0000256" key="3">
    <source>
        <dbReference type="RuleBase" id="RU363071"/>
    </source>
</evidence>
<dbReference type="NCBIfam" id="TIGR01358">
    <property type="entry name" value="DAHP_synth_II"/>
    <property type="match status" value="1"/>
</dbReference>
<dbReference type="Pfam" id="PF01474">
    <property type="entry name" value="DAHP_synth_2"/>
    <property type="match status" value="1"/>
</dbReference>
<dbReference type="Proteomes" id="UP001501586">
    <property type="component" value="Unassembled WGS sequence"/>
</dbReference>
<dbReference type="PANTHER" id="PTHR21337:SF0">
    <property type="entry name" value="PHOSPHO-2-DEHYDRO-3-DEOXYHEPTONATE ALDOLASE"/>
    <property type="match status" value="1"/>
</dbReference>
<comment type="pathway">
    <text evidence="3">Metabolic intermediate biosynthesis; chorismate biosynthesis; chorismate from D-erythrose 4-phosphate and phosphoenolpyruvate: step 1/7.</text>
</comment>
<organism evidence="4 5">
    <name type="scientific">Brevibacterium daeguense</name>
    <dbReference type="NCBI Taxonomy" id="909936"/>
    <lineage>
        <taxon>Bacteria</taxon>
        <taxon>Bacillati</taxon>
        <taxon>Actinomycetota</taxon>
        <taxon>Actinomycetes</taxon>
        <taxon>Micrococcales</taxon>
        <taxon>Brevibacteriaceae</taxon>
        <taxon>Brevibacterium</taxon>
    </lineage>
</organism>
<comment type="catalytic activity">
    <reaction evidence="3">
        <text>D-erythrose 4-phosphate + phosphoenolpyruvate + H2O = 7-phospho-2-dehydro-3-deoxy-D-arabino-heptonate + phosphate</text>
        <dbReference type="Rhea" id="RHEA:14717"/>
        <dbReference type="ChEBI" id="CHEBI:15377"/>
        <dbReference type="ChEBI" id="CHEBI:16897"/>
        <dbReference type="ChEBI" id="CHEBI:43474"/>
        <dbReference type="ChEBI" id="CHEBI:58394"/>
        <dbReference type="ChEBI" id="CHEBI:58702"/>
        <dbReference type="EC" id="2.5.1.54"/>
    </reaction>
</comment>
<accession>A0ABP8EMV3</accession>
<proteinExistence type="inferred from homology"/>
<gene>
    <name evidence="4" type="ORF">GCM10022261_27850</name>
</gene>
<dbReference type="SUPFAM" id="SSF51569">
    <property type="entry name" value="Aldolase"/>
    <property type="match status" value="1"/>
</dbReference>
<comment type="similarity">
    <text evidence="1 3">Belongs to the class-II DAHP synthase family.</text>
</comment>
<dbReference type="InterPro" id="IPR013785">
    <property type="entry name" value="Aldolase_TIM"/>
</dbReference>
<comment type="caution">
    <text evidence="4">The sequence shown here is derived from an EMBL/GenBank/DDBJ whole genome shotgun (WGS) entry which is preliminary data.</text>
</comment>
<keyword evidence="2 3" id="KW-0808">Transferase</keyword>
<evidence type="ECO:0000313" key="5">
    <source>
        <dbReference type="Proteomes" id="UP001501586"/>
    </source>
</evidence>
<keyword evidence="3" id="KW-0057">Aromatic amino acid biosynthesis</keyword>